<dbReference type="AlphaFoldDB" id="A0A4Y9Z3Z4"/>
<evidence type="ECO:0000256" key="2">
    <source>
        <dbReference type="SAM" id="Phobius"/>
    </source>
</evidence>
<feature type="compositionally biased region" description="Polar residues" evidence="1">
    <location>
        <begin position="141"/>
        <end position="155"/>
    </location>
</feature>
<gene>
    <name evidence="4" type="ORF">EVG20_g3450</name>
</gene>
<keyword evidence="5" id="KW-1185">Reference proteome</keyword>
<reference evidence="4 5" key="1">
    <citation type="submission" date="2019-02" db="EMBL/GenBank/DDBJ databases">
        <title>Genome sequencing of the rare red list fungi Dentipellis fragilis.</title>
        <authorList>
            <person name="Buettner E."/>
            <person name="Kellner H."/>
        </authorList>
    </citation>
    <scope>NUCLEOTIDE SEQUENCE [LARGE SCALE GENOMIC DNA]</scope>
    <source>
        <strain evidence="4 5">DSM 105465</strain>
    </source>
</reference>
<keyword evidence="2" id="KW-1133">Transmembrane helix</keyword>
<dbReference type="EMBL" id="SEOQ01000155">
    <property type="protein sequence ID" value="TFY68717.1"/>
    <property type="molecule type" value="Genomic_DNA"/>
</dbReference>
<feature type="compositionally biased region" description="Low complexity" evidence="1">
    <location>
        <begin position="15"/>
        <end position="24"/>
    </location>
</feature>
<proteinExistence type="predicted"/>
<feature type="domain" description="DUF7729" evidence="3">
    <location>
        <begin position="196"/>
        <end position="399"/>
    </location>
</feature>
<comment type="caution">
    <text evidence="4">The sequence shown here is derived from an EMBL/GenBank/DDBJ whole genome shotgun (WGS) entry which is preliminary data.</text>
</comment>
<protein>
    <recommendedName>
        <fullName evidence="3">DUF7729 domain-containing protein</fullName>
    </recommendedName>
</protein>
<evidence type="ECO:0000256" key="1">
    <source>
        <dbReference type="SAM" id="MobiDB-lite"/>
    </source>
</evidence>
<dbReference type="OrthoDB" id="2564812at2759"/>
<feature type="transmembrane region" description="Helical" evidence="2">
    <location>
        <begin position="81"/>
        <end position="99"/>
    </location>
</feature>
<dbReference type="InterPro" id="IPR056146">
    <property type="entry name" value="DUF7729"/>
</dbReference>
<name>A0A4Y9Z3Z4_9AGAM</name>
<evidence type="ECO:0000259" key="3">
    <source>
        <dbReference type="Pfam" id="PF24855"/>
    </source>
</evidence>
<feature type="region of interest" description="Disordered" evidence="1">
    <location>
        <begin position="134"/>
        <end position="200"/>
    </location>
</feature>
<sequence>MFTPPASPLPRPIDPFDTPDTPLLTPSPTPTPRNLSPEPSYRPASSQPSSTLKVPKQAATILAQVEETQTRKLRTARRTRVSIILVPIILILIALSTRLTSHPAVLDLLGVKQSEVLPLSPIPSKWDVHPGHRHMHERRQASNAVTASGTPTQSGIVFPSSTPGTPSGGSASPSGTQAASGSVPTIPTSPPVLPTPFPQPFDTTMNNNYSSTSCQQFMVNMTGSEPFRQCRPFSFLSQTSSAFIQAQSNVSALNVDIWGTCNTPLSQDQCVSNMGWFASQLPQQCQKDLDDQNETVLQAQEGLQTYSLLRQAACLADQSTSTYCYIEAALNSNPSDLYYYSLPFGISMSNTTTPTCSPCTKSVMALFYPQVSQIDGLKKTYAGAAQLAANKCGQDYVQMAATTSAASRLWDMDMAVWSLFAAATMAFSFIGRL</sequence>
<feature type="compositionally biased region" description="Pro residues" evidence="1">
    <location>
        <begin position="1"/>
        <end position="13"/>
    </location>
</feature>
<dbReference type="Proteomes" id="UP000298327">
    <property type="component" value="Unassembled WGS sequence"/>
</dbReference>
<keyword evidence="2" id="KW-0472">Membrane</keyword>
<dbReference type="PANTHER" id="PTHR39460:SF1">
    <property type="entry name" value="C6 TRANSCRIPTION FACTOR"/>
    <property type="match status" value="1"/>
</dbReference>
<feature type="compositionally biased region" description="Pro residues" evidence="1">
    <location>
        <begin position="187"/>
        <end position="199"/>
    </location>
</feature>
<feature type="region of interest" description="Disordered" evidence="1">
    <location>
        <begin position="1"/>
        <end position="53"/>
    </location>
</feature>
<evidence type="ECO:0000313" key="4">
    <source>
        <dbReference type="EMBL" id="TFY68717.1"/>
    </source>
</evidence>
<evidence type="ECO:0000313" key="5">
    <source>
        <dbReference type="Proteomes" id="UP000298327"/>
    </source>
</evidence>
<dbReference type="STRING" id="205917.A0A4Y9Z3Z4"/>
<feature type="compositionally biased region" description="Low complexity" evidence="1">
    <location>
        <begin position="159"/>
        <end position="186"/>
    </location>
</feature>
<dbReference type="PANTHER" id="PTHR39460">
    <property type="entry name" value="EXPRESSED PROTEIN"/>
    <property type="match status" value="1"/>
</dbReference>
<dbReference type="Pfam" id="PF24855">
    <property type="entry name" value="DUF7729"/>
    <property type="match status" value="1"/>
</dbReference>
<feature type="compositionally biased region" description="Polar residues" evidence="1">
    <location>
        <begin position="43"/>
        <end position="52"/>
    </location>
</feature>
<keyword evidence="2" id="KW-0812">Transmembrane</keyword>
<accession>A0A4Y9Z3Z4</accession>
<organism evidence="4 5">
    <name type="scientific">Dentipellis fragilis</name>
    <dbReference type="NCBI Taxonomy" id="205917"/>
    <lineage>
        <taxon>Eukaryota</taxon>
        <taxon>Fungi</taxon>
        <taxon>Dikarya</taxon>
        <taxon>Basidiomycota</taxon>
        <taxon>Agaricomycotina</taxon>
        <taxon>Agaricomycetes</taxon>
        <taxon>Russulales</taxon>
        <taxon>Hericiaceae</taxon>
        <taxon>Dentipellis</taxon>
    </lineage>
</organism>